<dbReference type="InterPro" id="IPR036572">
    <property type="entry name" value="Doublecortin_dom_sf"/>
</dbReference>
<feature type="compositionally biased region" description="Basic and acidic residues" evidence="2">
    <location>
        <begin position="936"/>
        <end position="953"/>
    </location>
</feature>
<keyword evidence="5" id="KW-1185">Reference proteome</keyword>
<gene>
    <name evidence="4" type="ORF">PHYEVI_LOCUS7478</name>
</gene>
<dbReference type="Pfam" id="PF03607">
    <property type="entry name" value="DCX"/>
    <property type="match status" value="2"/>
</dbReference>
<feature type="domain" description="Doublecortin" evidence="3">
    <location>
        <begin position="19"/>
        <end position="87"/>
    </location>
</feature>
<feature type="region of interest" description="Disordered" evidence="2">
    <location>
        <begin position="915"/>
        <end position="1020"/>
    </location>
</feature>
<reference evidence="4" key="1">
    <citation type="submission" date="2022-01" db="EMBL/GenBank/DDBJ databases">
        <authorList>
            <person name="King R."/>
        </authorList>
    </citation>
    <scope>NUCLEOTIDE SEQUENCE</scope>
</reference>
<feature type="compositionally biased region" description="Basic and acidic residues" evidence="2">
    <location>
        <begin position="985"/>
        <end position="994"/>
    </location>
</feature>
<feature type="coiled-coil region" evidence="1">
    <location>
        <begin position="1027"/>
        <end position="1184"/>
    </location>
</feature>
<feature type="compositionally biased region" description="Basic and acidic residues" evidence="2">
    <location>
        <begin position="915"/>
        <end position="928"/>
    </location>
</feature>
<proteinExistence type="predicted"/>
<dbReference type="InterPro" id="IPR003533">
    <property type="entry name" value="Doublecortin_dom"/>
</dbReference>
<dbReference type="GO" id="GO:0035556">
    <property type="term" value="P:intracellular signal transduction"/>
    <property type="evidence" value="ECO:0007669"/>
    <property type="project" value="InterPro"/>
</dbReference>
<dbReference type="EMBL" id="OU900097">
    <property type="protein sequence ID" value="CAG9861135.1"/>
    <property type="molecule type" value="Genomic_DNA"/>
</dbReference>
<accession>A0A9N9TQD2</accession>
<evidence type="ECO:0000313" key="4">
    <source>
        <dbReference type="EMBL" id="CAG9861135.1"/>
    </source>
</evidence>
<dbReference type="PROSITE" id="PS50309">
    <property type="entry name" value="DC"/>
    <property type="match status" value="2"/>
</dbReference>
<sequence>MSDKQLLYTRLCKPCGQFKKILVWANGDHQCYVFNINTDKSKNWSVFLKEVSETILPHFGAIIKLVELKTRKVVNTFEELVPNKKYVGLGANCTCIKEPLCGYKTIEDLKKIAQRKSKKQVPPRGVKVNESKRFLKETKKLKNTVIYLMVNGNNDITQKAVFKHNEIEQYDVVCTYLANILRISQGIQYIYTTTGTPLKDSKQFRHGSLYVAVPFGETFINMNYIELFKEKYPFLNRNKTPLKISSRYSYIIVKRKKSKEKEKEFKSIGTTSHNTVQLQIPGLTTQAQQMRKVVNAENDVFVKKEEDASSAQVTTETVDSNLLSNAKLCTFESLALQNKSDMTNNKEVKDSTLYGKNCRSECIHFALHPAKKIPTRFSYTAACKTFRQKFFEYDNQPNLIDHNNNEIIKENADIQELELNSSVSNQVSSSTLKTESNSKSLKMYQYIQSLTNNDTEQTPEMDDYFNALLEKVIAISEQKENKAEFDSAQEIANETDSVPKLSVEINLLPNEGQNALNRKSPNKMSVTITFQPSMESVIKSKPEINMNGDTICNQNLNSNRNIKLLINNIIEGVKKAITNNDTDTIDGRAEETSPQNSVKALPNTDEKPVIHTLKPEEMNKIVDIVKKSIVKEENSTIKFYFESNNKVDKSSNESCKENHPTKSKYNYEANNTEICEKGLSLRSKTAIDSSKTELSDEKKSKREIDNDVKILLEPLKISETSIDHSQFSTTEASLPVKASTSQTAQADFKLINFSVIIDVSKQLHGQEPKHNEDVGEITKKVYRTSITKDVKQRTAFKLNRKKPIKNRDKKSESSISSIISVVDSTSERSVSVLSSQIILNGVEQRISSSSYTPTYCQQSSALLLSSNQSLNSYKIKPRLPKGNVEQRTVPGLQSNEIEDVEQKIHNMDYMLRTVEQESSKHSSDHTDSEQTINNSESKEVEQKSEEYLLDRADSNQNINKRQSRDDVEQVYSKSETETNIADVEQQLRLDDVEQRTPSASDNDTNTAKRSTFLTKTSESNLDLPKERANLNNVTKNKRETFEDVEQETLKDVEQETLEDVEQETLEDVELKINISKSQLNQLESSQTRVENDVEQETLEDVELKINISKSQLNQLKSSQTRVENDVEQEHLEDVELKINTSKSQLNQLESSQTRVENDVEQETLEDVELKISTSKSQLNQLESSQTRVENDVEQEHLEDEQQFIFFKSKSNLPEIKQTTIGKGVEQKPSEDVELAINNSETKSNVLQFKQPNIEKDVKQINILEDVEQKTSSATLINMYTTNRSAFLANPSELNFVPRMKNSEINCNSYSQSLPAFKQSTRKKNVEQEPIEDVEDEISFILENDINIKQESKSTNQLYEKCSYKTLSHGFKERTKQRDVEQELNKKLSQKTGNENMCEQLVKLKCTNINKIYSEDVEQLSFNQTDANAQVLLDHCPQTCKIDVPPESTISLTNTEIIPFDSETSINQGAEEQVTRSFTEHTEISTPSNIQSSIKSGTSILDMSCEKTVSLTHTPALTKASITISSTKPLSLKLNQSDKQASTSFNNGTHNYEIDDCNMHSLARTTSVSLETITGDGSSIWNVENSENSENYVNLKDEQILKSDVTSSSCSTNSLKSSTIFSNLSIEKHQSSLASVSSFHDEEYSTSEVESTIPKSNKSTNHTNNEFTKAPHYANLEINHSLNTLNLLSQIPDYHNNGSVSLNNLRNRCEFSSNLDLVSNENCRITRTISLRNVEQEPYTNLGHQLFTGDVGQESMNTTYSLTGFIQNDIMEKDFEQVLEAKTDCLNNLQNSFSSIEQLMEDVERKTLSLPNIKHSIQPATENQQELLEDVEQKTLSSRNLKQSIEPTPKNQQELLKDVKKKTPSVANTINSLVKSQKELLEDVEHKQEYKKSPMSIYQQNFTAAKEFEANMTEASYPFIMQLSKKEDVEQKYKSLINLKQQNFNSAKEYGATTAASYPCIKQLPNVDVEQKTYSLSKISKEAATYSLSDIYTQKFSMEDVEQAVNSVSVEQYFEELEKLSTNSAILNERMQQLPLEDVEQQTNSLTRVKEKNLKNSRASSNEKLNCTTPLLLEDVEQIIQNTEKHTAIAEINSCVGQIPTEDVEPIKKVAKFYYNHVEDIEQKYKSLICLQQQNFKTAKEYGATTVASYPCLQQLPSVEDVEQKSHSLSRISKEAAEYALSDTYTQKLTMEDVEQAVNSVSVEKYFEELEKLTTNSENLNLRTQHLSLEGVEQQTSSTSRVNDNNLKNTGAFSKEKLNCTQPLLLEDVEQVIQNVEKNTTITDTKSCVGQVPTEDGEPIKKVAKFYYNYLEDVEHKSKSLINLQQQNFKTAKEYGASTALSYPCIKQLPNVENVEQKSHSQSRISKEADAFAHTDIYTHKLTVEDVEQAVNSVNVEQYFEELEKLTTNSEILNLRTPQLPLECVIQQTNSLLQVNDKLNCAQPLLLEDVEQVIQNAEKNTTITDINSCVGQISTEDFKPIKKVAKFYYNHVEDIQQKYKPLICLQQQNFKTANEYGTTTAASDPCLQQLPSVEDVEQKSHSLSKISKEAAAYALSDTYTQKLTMEDVEQAVNSVSVEKYFEELEKLTTNSEILNLHKQQLSLEGVEQQTNSLSRVKENNLKNTGAFSNEKLNCTQPLLLEDVEQVIQNAEKNTTITDIYSCVGQIPSVD</sequence>
<evidence type="ECO:0000313" key="5">
    <source>
        <dbReference type="Proteomes" id="UP001153712"/>
    </source>
</evidence>
<feature type="domain" description="Doublecortin" evidence="3">
    <location>
        <begin position="144"/>
        <end position="212"/>
    </location>
</feature>
<dbReference type="OrthoDB" id="1738954at2759"/>
<dbReference type="Gene3D" id="3.10.20.230">
    <property type="entry name" value="Doublecortin domain"/>
    <property type="match status" value="2"/>
</dbReference>
<feature type="compositionally biased region" description="Polar residues" evidence="2">
    <location>
        <begin position="995"/>
        <end position="1020"/>
    </location>
</feature>
<dbReference type="SUPFAM" id="SSF89837">
    <property type="entry name" value="Doublecortin (DC)"/>
    <property type="match status" value="2"/>
</dbReference>
<keyword evidence="1" id="KW-0175">Coiled coil</keyword>
<evidence type="ECO:0000256" key="2">
    <source>
        <dbReference type="SAM" id="MobiDB-lite"/>
    </source>
</evidence>
<name>A0A9N9TQD2_PHYSR</name>
<evidence type="ECO:0000259" key="3">
    <source>
        <dbReference type="PROSITE" id="PS50309"/>
    </source>
</evidence>
<feature type="non-terminal residue" evidence="4">
    <location>
        <position position="2669"/>
    </location>
</feature>
<dbReference type="Proteomes" id="UP001153712">
    <property type="component" value="Chromosome 4"/>
</dbReference>
<organism evidence="4 5">
    <name type="scientific">Phyllotreta striolata</name>
    <name type="common">Striped flea beetle</name>
    <name type="synonym">Crioceris striolata</name>
    <dbReference type="NCBI Taxonomy" id="444603"/>
    <lineage>
        <taxon>Eukaryota</taxon>
        <taxon>Metazoa</taxon>
        <taxon>Ecdysozoa</taxon>
        <taxon>Arthropoda</taxon>
        <taxon>Hexapoda</taxon>
        <taxon>Insecta</taxon>
        <taxon>Pterygota</taxon>
        <taxon>Neoptera</taxon>
        <taxon>Endopterygota</taxon>
        <taxon>Coleoptera</taxon>
        <taxon>Polyphaga</taxon>
        <taxon>Cucujiformia</taxon>
        <taxon>Chrysomeloidea</taxon>
        <taxon>Chrysomelidae</taxon>
        <taxon>Galerucinae</taxon>
        <taxon>Alticini</taxon>
        <taxon>Phyllotreta</taxon>
    </lineage>
</organism>
<protein>
    <recommendedName>
        <fullName evidence="3">Doublecortin domain-containing protein</fullName>
    </recommendedName>
</protein>
<evidence type="ECO:0000256" key="1">
    <source>
        <dbReference type="SAM" id="Coils"/>
    </source>
</evidence>